<keyword evidence="2 6" id="KW-0812">Transmembrane</keyword>
<keyword evidence="8" id="KW-1185">Reference proteome</keyword>
<evidence type="ECO:0000256" key="2">
    <source>
        <dbReference type="ARBA" id="ARBA00022692"/>
    </source>
</evidence>
<evidence type="ECO:0000256" key="4">
    <source>
        <dbReference type="ARBA" id="ARBA00022989"/>
    </source>
</evidence>
<dbReference type="SUPFAM" id="SSF101447">
    <property type="entry name" value="Formin homology 2 domain (FH2 domain)"/>
    <property type="match status" value="1"/>
</dbReference>
<keyword evidence="5 6" id="KW-0472">Membrane</keyword>
<keyword evidence="4 6" id="KW-1133">Transmembrane helix</keyword>
<feature type="transmembrane region" description="Helical" evidence="6">
    <location>
        <begin position="123"/>
        <end position="143"/>
    </location>
</feature>
<dbReference type="EMBL" id="OX459120">
    <property type="protein sequence ID" value="CAI9098341.1"/>
    <property type="molecule type" value="Genomic_DNA"/>
</dbReference>
<evidence type="ECO:0000256" key="5">
    <source>
        <dbReference type="ARBA" id="ARBA00023136"/>
    </source>
</evidence>
<dbReference type="Pfam" id="PF04145">
    <property type="entry name" value="Ctr"/>
    <property type="match status" value="2"/>
</dbReference>
<gene>
    <name evidence="7" type="ORF">OLC1_LOCUS8574</name>
</gene>
<dbReference type="AlphaFoldDB" id="A0AAV1CSL1"/>
<sequence length="150" mass="16123">MGITPPLPIRHHHNITAAAPPPPPPPPPDGHHKSFSSLMHFYWGTHAEILFSGWPGNSKGMYGLALVFVFFLAVFVEMFSNINLVKPESKRAGPVVLQTVVHGIRSGLAFMVMLSVMSYNGGVFIAAVLGHAVGYVIFGSPVFKKGSSNS</sequence>
<dbReference type="Proteomes" id="UP001161247">
    <property type="component" value="Chromosome 3"/>
</dbReference>
<protein>
    <recommendedName>
        <fullName evidence="6">Copper transport protein</fullName>
    </recommendedName>
</protein>
<dbReference type="GO" id="GO:0005375">
    <property type="term" value="F:copper ion transmembrane transporter activity"/>
    <property type="evidence" value="ECO:0007669"/>
    <property type="project" value="UniProtKB-UniRule"/>
</dbReference>
<evidence type="ECO:0000256" key="1">
    <source>
        <dbReference type="ARBA" id="ARBA00006921"/>
    </source>
</evidence>
<dbReference type="PANTHER" id="PTHR12483:SF94">
    <property type="entry name" value="COPPER TRANSPORTER 4"/>
    <property type="match status" value="1"/>
</dbReference>
<keyword evidence="3 6" id="KW-0187">Copper transport</keyword>
<dbReference type="GO" id="GO:0005886">
    <property type="term" value="C:plasma membrane"/>
    <property type="evidence" value="ECO:0007669"/>
    <property type="project" value="TreeGrafter"/>
</dbReference>
<proteinExistence type="inferred from homology"/>
<dbReference type="InterPro" id="IPR007274">
    <property type="entry name" value="Cop_transporter"/>
</dbReference>
<comment type="similarity">
    <text evidence="1 6">Belongs to the copper transporter (Ctr) (TC 1.A.56) family. SLC31A subfamily.</text>
</comment>
<keyword evidence="6" id="KW-0186">Copper</keyword>
<keyword evidence="6" id="KW-0406">Ion transport</keyword>
<reference evidence="7" key="1">
    <citation type="submission" date="2023-03" db="EMBL/GenBank/DDBJ databases">
        <authorList>
            <person name="Julca I."/>
        </authorList>
    </citation>
    <scope>NUCLEOTIDE SEQUENCE</scope>
</reference>
<dbReference type="PANTHER" id="PTHR12483">
    <property type="entry name" value="SOLUTE CARRIER FAMILY 31 COPPER TRANSPORTERS"/>
    <property type="match status" value="1"/>
</dbReference>
<organism evidence="7 8">
    <name type="scientific">Oldenlandia corymbosa var. corymbosa</name>
    <dbReference type="NCBI Taxonomy" id="529605"/>
    <lineage>
        <taxon>Eukaryota</taxon>
        <taxon>Viridiplantae</taxon>
        <taxon>Streptophyta</taxon>
        <taxon>Embryophyta</taxon>
        <taxon>Tracheophyta</taxon>
        <taxon>Spermatophyta</taxon>
        <taxon>Magnoliopsida</taxon>
        <taxon>eudicotyledons</taxon>
        <taxon>Gunneridae</taxon>
        <taxon>Pentapetalae</taxon>
        <taxon>asterids</taxon>
        <taxon>lamiids</taxon>
        <taxon>Gentianales</taxon>
        <taxon>Rubiaceae</taxon>
        <taxon>Rubioideae</taxon>
        <taxon>Spermacoceae</taxon>
        <taxon>Hedyotis-Oldenlandia complex</taxon>
        <taxon>Oldenlandia</taxon>
    </lineage>
</organism>
<comment type="subcellular location">
    <subcellularLocation>
        <location evidence="6">Membrane</location>
        <topology evidence="6">Multi-pass membrane protein</topology>
    </subcellularLocation>
</comment>
<feature type="transmembrane region" description="Helical" evidence="6">
    <location>
        <begin position="60"/>
        <end position="80"/>
    </location>
</feature>
<evidence type="ECO:0000313" key="7">
    <source>
        <dbReference type="EMBL" id="CAI9098341.1"/>
    </source>
</evidence>
<keyword evidence="6" id="KW-0813">Transport</keyword>
<evidence type="ECO:0000256" key="6">
    <source>
        <dbReference type="RuleBase" id="RU367022"/>
    </source>
</evidence>
<name>A0AAV1CSL1_OLDCO</name>
<evidence type="ECO:0000256" key="3">
    <source>
        <dbReference type="ARBA" id="ARBA00022796"/>
    </source>
</evidence>
<feature type="transmembrane region" description="Helical" evidence="6">
    <location>
        <begin position="92"/>
        <end position="117"/>
    </location>
</feature>
<evidence type="ECO:0000313" key="8">
    <source>
        <dbReference type="Proteomes" id="UP001161247"/>
    </source>
</evidence>
<accession>A0AAV1CSL1</accession>